<dbReference type="PROSITE" id="PS51819">
    <property type="entry name" value="VOC"/>
    <property type="match status" value="1"/>
</dbReference>
<feature type="domain" description="VOC" evidence="2">
    <location>
        <begin position="66"/>
        <end position="189"/>
    </location>
</feature>
<dbReference type="EMBL" id="OX465080">
    <property type="protein sequence ID" value="CAI9278986.1"/>
    <property type="molecule type" value="Genomic_DNA"/>
</dbReference>
<dbReference type="InterPro" id="IPR037523">
    <property type="entry name" value="VOC_core"/>
</dbReference>
<dbReference type="PANTHER" id="PTHR46142:SF8">
    <property type="entry name" value="EXPRESSED PROTEIN"/>
    <property type="match status" value="1"/>
</dbReference>
<proteinExistence type="predicted"/>
<evidence type="ECO:0000313" key="3">
    <source>
        <dbReference type="EMBL" id="CAI9278986.1"/>
    </source>
</evidence>
<feature type="compositionally biased region" description="Basic and acidic residues" evidence="1">
    <location>
        <begin position="37"/>
        <end position="62"/>
    </location>
</feature>
<dbReference type="Proteomes" id="UP001177003">
    <property type="component" value="Chromosome 4"/>
</dbReference>
<protein>
    <recommendedName>
        <fullName evidence="2">VOC domain-containing protein</fullName>
    </recommendedName>
</protein>
<accession>A0AA35YRV9</accession>
<dbReference type="CDD" id="cd07245">
    <property type="entry name" value="VOC_like"/>
    <property type="match status" value="1"/>
</dbReference>
<gene>
    <name evidence="3" type="ORF">LSALG_LOCUS18814</name>
</gene>
<name>A0AA35YRV9_LACSI</name>
<evidence type="ECO:0000313" key="4">
    <source>
        <dbReference type="Proteomes" id="UP001177003"/>
    </source>
</evidence>
<keyword evidence="4" id="KW-1185">Reference proteome</keyword>
<dbReference type="InterPro" id="IPR004360">
    <property type="entry name" value="Glyas_Fos-R_dOase_dom"/>
</dbReference>
<dbReference type="Gene3D" id="3.10.180.10">
    <property type="entry name" value="2,3-Dihydroxybiphenyl 1,2-Dioxygenase, domain 1"/>
    <property type="match status" value="1"/>
</dbReference>
<dbReference type="PANTHER" id="PTHR46142">
    <property type="match status" value="1"/>
</dbReference>
<evidence type="ECO:0000259" key="2">
    <source>
        <dbReference type="PROSITE" id="PS51819"/>
    </source>
</evidence>
<dbReference type="SUPFAM" id="SSF54593">
    <property type="entry name" value="Glyoxalase/Bleomycin resistance protein/Dihydroxybiphenyl dioxygenase"/>
    <property type="match status" value="1"/>
</dbReference>
<evidence type="ECO:0000256" key="1">
    <source>
        <dbReference type="SAM" id="MobiDB-lite"/>
    </source>
</evidence>
<dbReference type="Pfam" id="PF00903">
    <property type="entry name" value="Glyoxalase"/>
    <property type="match status" value="1"/>
</dbReference>
<sequence>MFTSYYVSRCHQPPHSGSSASGSIKPCQNLYPNSRRTNMERKSEDNKNRKPKEDEAEHEHELPLMSLNHVSRLCTSVKDSVEFYTKALGFALIERPQAFDFDGAWLFNYGIGIHLVQANDEDKLPNNHELDPMDNHISFQCEDMGAMEQKLKDLGIKYMKRTVGGEEDGVIDQLFFNDPDGFMIEICNCENVKLKPVGSFNRIKLPFDRHNPPVELDANAAKAS</sequence>
<dbReference type="InterPro" id="IPR029068">
    <property type="entry name" value="Glyas_Bleomycin-R_OHBP_Dase"/>
</dbReference>
<reference evidence="3" key="1">
    <citation type="submission" date="2023-04" db="EMBL/GenBank/DDBJ databases">
        <authorList>
            <person name="Vijverberg K."/>
            <person name="Xiong W."/>
            <person name="Schranz E."/>
        </authorList>
    </citation>
    <scope>NUCLEOTIDE SEQUENCE</scope>
</reference>
<feature type="region of interest" description="Disordered" evidence="1">
    <location>
        <begin position="12"/>
        <end position="62"/>
    </location>
</feature>
<dbReference type="AlphaFoldDB" id="A0AA35YRV9"/>
<organism evidence="3 4">
    <name type="scientific">Lactuca saligna</name>
    <name type="common">Willowleaf lettuce</name>
    <dbReference type="NCBI Taxonomy" id="75948"/>
    <lineage>
        <taxon>Eukaryota</taxon>
        <taxon>Viridiplantae</taxon>
        <taxon>Streptophyta</taxon>
        <taxon>Embryophyta</taxon>
        <taxon>Tracheophyta</taxon>
        <taxon>Spermatophyta</taxon>
        <taxon>Magnoliopsida</taxon>
        <taxon>eudicotyledons</taxon>
        <taxon>Gunneridae</taxon>
        <taxon>Pentapetalae</taxon>
        <taxon>asterids</taxon>
        <taxon>campanulids</taxon>
        <taxon>Asterales</taxon>
        <taxon>Asteraceae</taxon>
        <taxon>Cichorioideae</taxon>
        <taxon>Cichorieae</taxon>
        <taxon>Lactucinae</taxon>
        <taxon>Lactuca</taxon>
    </lineage>
</organism>